<keyword evidence="2" id="KW-1185">Reference proteome</keyword>
<accession>A0ACB5UGY5</accession>
<evidence type="ECO:0000313" key="1">
    <source>
        <dbReference type="EMBL" id="GMQ62201.1"/>
    </source>
</evidence>
<dbReference type="EMBL" id="BTPU01000022">
    <property type="protein sequence ID" value="GMQ62201.1"/>
    <property type="molecule type" value="Genomic_DNA"/>
</dbReference>
<protein>
    <submittedName>
        <fullName evidence="1">Non-ribosomal peptide synthetase</fullName>
    </submittedName>
</protein>
<dbReference type="Proteomes" id="UP001374599">
    <property type="component" value="Unassembled WGS sequence"/>
</dbReference>
<name>A0ACB5UGY5_9FIRM</name>
<evidence type="ECO:0000313" key="2">
    <source>
        <dbReference type="Proteomes" id="UP001374599"/>
    </source>
</evidence>
<gene>
    <name evidence="1" type="ORF">AN2V17_14320</name>
</gene>
<sequence length="1975" mass="224996">MDTVNMNEKNKHRFLEVNDQDIAIIGICVKLPMAETLDELWNNISNGKDCVSEIPESRLEDIIDYMDFCNKDSDNTVFPKAAYLESIDKFDYSFFNLSPRQAKLMDPHHRIFLETAWNAFEDAGYGKNRIIGTKTGVFVGFNPRLEYKKMIMETGQASMSEALTGSLPSAMAGTISYLLDLKGPNMNINTACSSSLTALHTACQSIRNKECDMALTGSIRLSITVDDDIKSADIGIASPDGKAKVFDDSADGSSGGEGSIAVLLKSLGNAIEDRDNIYAVIKGSSINSDGRSASLTSPNAAAQTRLICKAWENAGVEPESITYIETHGTGTKLGDPIEMEGIKKAFDTYTNKKQFCAVGSVKTNLGHLDTAAGLLGVVKAVCALKNKQIPPNIHFNLPNRKINFEDSAVYISNRLMDWNTDIFPRRCGVTSFGLSGTNVHVVLEEAGAYKRKKREVKEDIRVLKLSGHSTNVLKRLISTYYDYIKNNNSNWSIDELCYTANTGRGDYTQRITFIFKSVDELMHQMDWVIKNGLNFEYEKGILYGRADNYYDDNIDENQRERITEIRKTKDLDKKYQEILELCKLYVKGIHVEWNVLYEKKRYHKISLPVYPFEQTRCWIDVDVSKGNLHNKSMVDAPVNVPNEYERKVSDIKVTGDNVSSVSPVVIEMAQIVAYSLGYDTISMEDSFFQLGGDSIQALKVINRINDKLNVHIEVSDLLKNPTIGQLGEIISVSSDDDIITPIEEQEYYELSSAQKRIYYPCLFEGSSTRYNLTNAVIIEGDVDTDRLKNAFQSLVDRHEVMRTGFYLIDGIPKMKIYDNIDMNIEYSQSDGTDIENIIKDFRRPFDLEKAPLVRIKLVRISSNRVYLIYDVHHIIFDSYSFGVVLEDLIKIYNGSVLPELKAQYKDFAAWHNNLIKTDKMKKQEAYWLNEFKDKIPYTIIPPCTGDHHKEENSGDSLWFHVDREQTEKLKQIAAKNDSTLFMTLLSVYGILVSRYISQEVIIIGSPIAGRNHKQTENLIGDFINLLAIRMNVNPNKNFNELLNDVKEKCTKAYENQDYPFQEIIQKLNVKRQNDDNSLFNVLFAFHSNLKNKELRYGDWKILEGEYDVNAATLDLTMDVEETNEDLMFNLSFSNEVYDRIFIQQMIDNYKNILEQVINNQNIKLDDIALLSHLEEEKMLIDMSRGEKIDISSETINDMFGKTFREYSSKTAVVGIDGALTYKELDEKSLKLAAILQENGIGKDKVVGLLLRRTSNMIVGMVGILRSGGAYLPIDPEFPQEHINYMLKDSKTDIILSEKEIISRVGIDNNEYKVISIDEIDAKEYITDNSTKEFQYSSDALAYIIYTSGSTGKAKGVMIEHRNLYNFVLGMKRNLELKSEHTMLALTTVSFDIWGLESICSIAQGLEVIVADENQQKDMFLLRKLIMNNNVDIIQATPSRVRMMLEDDECMEMFEKVKLLLVGGEKLDKSLLDKVKKVYKGRIFNMYGPTETTIWSSTRELTESKEITVGRPILNTTFYVMDNELRLRPLGCHGDLYIGGSGLARGYVNNENLTKEKFILNPYNKEEKIYKTGDTARWLANGQLDILGRNDNQVKLNGHRIELGEIETILMQSRGIQSAVVLKWEEENSSYLCAYVTGQEKIDINDVKEFLKSKLPYYMLPKFYVQLDDMPLTLNGKIDRKQMPKPKHKSIDDNFIGAQNDIEKKIVSIWEEILNTENIGLNDNFFDVGGDSVLLVQMQSRIKKEFNCEISIADFFDNSTVSKIEQLLITAKSDNNTHESSYGTIHMPEKYFSKNVNSSSYANMSYTIKSQEHEIIKKASKVKDHNISEWLLSIFAYHLYGIAENEDYTMYTTVGDIKNISMMDIVKEEEINDIKELEKFLDDIKQKAYMSKKETISNIGKDNLIKLDNEIGMIFVDKPLTGSLTSIYDVIIEIKESADSIKVNMEYSEKLSRNDMKIFLSQYIKLIKAVSELFLK</sequence>
<comment type="caution">
    <text evidence="1">The sequence shown here is derived from an EMBL/GenBank/DDBJ whole genome shotgun (WGS) entry which is preliminary data.</text>
</comment>
<proteinExistence type="predicted"/>
<organism evidence="1 2">
    <name type="scientific">Vallitalea maricola</name>
    <dbReference type="NCBI Taxonomy" id="3074433"/>
    <lineage>
        <taxon>Bacteria</taxon>
        <taxon>Bacillati</taxon>
        <taxon>Bacillota</taxon>
        <taxon>Clostridia</taxon>
        <taxon>Lachnospirales</taxon>
        <taxon>Vallitaleaceae</taxon>
        <taxon>Vallitalea</taxon>
    </lineage>
</organism>
<reference evidence="1" key="1">
    <citation type="submission" date="2023-09" db="EMBL/GenBank/DDBJ databases">
        <title>Vallitalea sediminicola and Vallitalea maricola sp. nov., anaerobic bacteria isolated from marine sediment.</title>
        <authorList>
            <person name="Hirano S."/>
            <person name="Maeda A."/>
            <person name="Terahara T."/>
            <person name="Mori K."/>
            <person name="Hamada M."/>
            <person name="Matsumoto R."/>
            <person name="Kobayashi T."/>
        </authorList>
    </citation>
    <scope>NUCLEOTIDE SEQUENCE</scope>
    <source>
        <strain evidence="1">AN17-2</strain>
    </source>
</reference>